<proteinExistence type="predicted"/>
<dbReference type="PANTHER" id="PTHR33744:SF1">
    <property type="entry name" value="DNA-BINDING TRANSCRIPTIONAL ACTIVATOR ADER"/>
    <property type="match status" value="1"/>
</dbReference>
<dbReference type="PANTHER" id="PTHR33744">
    <property type="entry name" value="CARBOHYDRATE DIACID REGULATOR"/>
    <property type="match status" value="1"/>
</dbReference>
<dbReference type="EMBL" id="BLPG01000001">
    <property type="protein sequence ID" value="GFJ88390.1"/>
    <property type="molecule type" value="Genomic_DNA"/>
</dbReference>
<comment type="caution">
    <text evidence="2">The sequence shown here is derived from an EMBL/GenBank/DDBJ whole genome shotgun (WGS) entry which is preliminary data.</text>
</comment>
<name>A0A6V8KYC4_9ACTN</name>
<dbReference type="Gene3D" id="1.10.10.2840">
    <property type="entry name" value="PucR C-terminal helix-turn-helix domain"/>
    <property type="match status" value="1"/>
</dbReference>
<dbReference type="InterPro" id="IPR051448">
    <property type="entry name" value="CdaR-like_regulators"/>
</dbReference>
<accession>A0A6V8KYC4</accession>
<reference evidence="2 3" key="2">
    <citation type="submission" date="2020-03" db="EMBL/GenBank/DDBJ databases">
        <authorList>
            <person name="Ichikawa N."/>
            <person name="Kimura A."/>
            <person name="Kitahashi Y."/>
            <person name="Uohara A."/>
        </authorList>
    </citation>
    <scope>NUCLEOTIDE SEQUENCE [LARGE SCALE GENOMIC DNA]</scope>
    <source>
        <strain evidence="2 3">NBRC 108638</strain>
    </source>
</reference>
<sequence length="350" mass="36582">MQGLLLRLAELDADAENAVRVIAYFDELVRHHADAVTVLRAAVVVARCPAGLRDPADGQHLRMATDGRRTRIEAPPPTAATRTLDESGLLVWLERDGAPQPLDAIILERFAVAAEVAVDRARGHAPAIDDPALVELVLAAGTGPAERGRALRLLGLRPDVPLRVLAAPGGAAERIVKDLVRAGRLARGAELGDAAAVLTTGAPLADVGDVGPLGVGPAVPPDAAGRSWAGARAALRLASGTVVVWDDLGPLALVAEHVPDSAIGDLEEVRRLEALAGTAPGREAIAALEALCAHGSLRRAAEAVHLHHSSMAARIARAQAALGYVVDAPAGRQRAYLALRLWSMWRARRP</sequence>
<organism evidence="2 3">
    <name type="scientific">Phytohabitans rumicis</name>
    <dbReference type="NCBI Taxonomy" id="1076125"/>
    <lineage>
        <taxon>Bacteria</taxon>
        <taxon>Bacillati</taxon>
        <taxon>Actinomycetota</taxon>
        <taxon>Actinomycetes</taxon>
        <taxon>Micromonosporales</taxon>
        <taxon>Micromonosporaceae</taxon>
    </lineage>
</organism>
<evidence type="ECO:0000313" key="3">
    <source>
        <dbReference type="Proteomes" id="UP000482960"/>
    </source>
</evidence>
<dbReference type="RefSeq" id="WP_173075705.1">
    <property type="nucleotide sequence ID" value="NZ_BAABJB010000027.1"/>
</dbReference>
<dbReference type="Pfam" id="PF13556">
    <property type="entry name" value="HTH_30"/>
    <property type="match status" value="1"/>
</dbReference>
<dbReference type="AlphaFoldDB" id="A0A6V8KYC4"/>
<dbReference type="Proteomes" id="UP000482960">
    <property type="component" value="Unassembled WGS sequence"/>
</dbReference>
<reference evidence="2 3" key="1">
    <citation type="submission" date="2020-03" db="EMBL/GenBank/DDBJ databases">
        <title>Whole genome shotgun sequence of Phytohabitans rumicis NBRC 108638.</title>
        <authorList>
            <person name="Komaki H."/>
            <person name="Tamura T."/>
        </authorList>
    </citation>
    <scope>NUCLEOTIDE SEQUENCE [LARGE SCALE GENOMIC DNA]</scope>
    <source>
        <strain evidence="2 3">NBRC 108638</strain>
    </source>
</reference>
<protein>
    <recommendedName>
        <fullName evidence="1">PucR C-terminal helix-turn-helix domain-containing protein</fullName>
    </recommendedName>
</protein>
<gene>
    <name evidence="2" type="ORF">Prum_020320</name>
</gene>
<keyword evidence="3" id="KW-1185">Reference proteome</keyword>
<dbReference type="InterPro" id="IPR042070">
    <property type="entry name" value="PucR_C-HTH_sf"/>
</dbReference>
<evidence type="ECO:0000259" key="1">
    <source>
        <dbReference type="Pfam" id="PF13556"/>
    </source>
</evidence>
<dbReference type="InterPro" id="IPR025736">
    <property type="entry name" value="PucR_C-HTH_dom"/>
</dbReference>
<evidence type="ECO:0000313" key="2">
    <source>
        <dbReference type="EMBL" id="GFJ88390.1"/>
    </source>
</evidence>
<feature type="domain" description="PucR C-terminal helix-turn-helix" evidence="1">
    <location>
        <begin position="287"/>
        <end position="341"/>
    </location>
</feature>